<dbReference type="Proteomes" id="UP000288096">
    <property type="component" value="Unassembled WGS sequence"/>
</dbReference>
<protein>
    <recommendedName>
        <fullName evidence="2">Anti-sigma factor antagonist</fullName>
    </recommendedName>
</protein>
<dbReference type="OrthoDB" id="280847at2"/>
<dbReference type="NCBIfam" id="TIGR00377">
    <property type="entry name" value="ant_ant_sig"/>
    <property type="match status" value="1"/>
</dbReference>
<evidence type="ECO:0000256" key="1">
    <source>
        <dbReference type="ARBA" id="ARBA00009013"/>
    </source>
</evidence>
<dbReference type="InterPro" id="IPR003658">
    <property type="entry name" value="Anti-sigma_ant"/>
</dbReference>
<reference evidence="5" key="2">
    <citation type="submission" date="2019-01" db="EMBL/GenBank/DDBJ databases">
        <title>Genome sequence of Desulfonema ishimotonii strain Tokyo 01.</title>
        <authorList>
            <person name="Fukui M."/>
        </authorList>
    </citation>
    <scope>NUCLEOTIDE SEQUENCE [LARGE SCALE GENOMIC DNA]</scope>
    <source>
        <strain evidence="5">Tokyo 01</strain>
    </source>
</reference>
<dbReference type="SUPFAM" id="SSF52091">
    <property type="entry name" value="SpoIIaa-like"/>
    <property type="match status" value="1"/>
</dbReference>
<dbReference type="RefSeq" id="WP_124330546.1">
    <property type="nucleotide sequence ID" value="NZ_BEXT01000001.1"/>
</dbReference>
<feature type="domain" description="STAS" evidence="3">
    <location>
        <begin position="1"/>
        <end position="110"/>
    </location>
</feature>
<reference evidence="5" key="1">
    <citation type="submission" date="2017-11" db="EMBL/GenBank/DDBJ databases">
        <authorList>
            <person name="Watanabe M."/>
            <person name="Kojima H."/>
        </authorList>
    </citation>
    <scope>NUCLEOTIDE SEQUENCE [LARGE SCALE GENOMIC DNA]</scope>
    <source>
        <strain evidence="5">Tokyo 01</strain>
    </source>
</reference>
<dbReference type="InterPro" id="IPR036513">
    <property type="entry name" value="STAS_dom_sf"/>
</dbReference>
<dbReference type="Pfam" id="PF01740">
    <property type="entry name" value="STAS"/>
    <property type="match status" value="1"/>
</dbReference>
<proteinExistence type="inferred from homology"/>
<dbReference type="PANTHER" id="PTHR33495:SF14">
    <property type="entry name" value="ANTI-SIGMA FACTOR ANTAGONIST"/>
    <property type="match status" value="1"/>
</dbReference>
<dbReference type="EMBL" id="BEXT01000001">
    <property type="protein sequence ID" value="GBC63483.1"/>
    <property type="molecule type" value="Genomic_DNA"/>
</dbReference>
<evidence type="ECO:0000313" key="4">
    <source>
        <dbReference type="EMBL" id="GBC63483.1"/>
    </source>
</evidence>
<organism evidence="4 5">
    <name type="scientific">Desulfonema ishimotonii</name>
    <dbReference type="NCBI Taxonomy" id="45657"/>
    <lineage>
        <taxon>Bacteria</taxon>
        <taxon>Pseudomonadati</taxon>
        <taxon>Thermodesulfobacteriota</taxon>
        <taxon>Desulfobacteria</taxon>
        <taxon>Desulfobacterales</taxon>
        <taxon>Desulfococcaceae</taxon>
        <taxon>Desulfonema</taxon>
    </lineage>
</organism>
<comment type="similarity">
    <text evidence="1 2">Belongs to the anti-sigma-factor antagonist family.</text>
</comment>
<evidence type="ECO:0000259" key="3">
    <source>
        <dbReference type="PROSITE" id="PS50801"/>
    </source>
</evidence>
<dbReference type="AlphaFoldDB" id="A0A401G2S7"/>
<evidence type="ECO:0000256" key="2">
    <source>
        <dbReference type="RuleBase" id="RU003749"/>
    </source>
</evidence>
<dbReference type="InterPro" id="IPR002645">
    <property type="entry name" value="STAS_dom"/>
</dbReference>
<dbReference type="PANTHER" id="PTHR33495">
    <property type="entry name" value="ANTI-SIGMA FACTOR ANTAGONIST TM_1081-RELATED-RELATED"/>
    <property type="match status" value="1"/>
</dbReference>
<dbReference type="GO" id="GO:0043856">
    <property type="term" value="F:anti-sigma factor antagonist activity"/>
    <property type="evidence" value="ECO:0007669"/>
    <property type="project" value="InterPro"/>
</dbReference>
<keyword evidence="5" id="KW-1185">Reference proteome</keyword>
<gene>
    <name evidence="4" type="ORF">DENIS_4477</name>
</gene>
<comment type="caution">
    <text evidence="4">The sequence shown here is derived from an EMBL/GenBank/DDBJ whole genome shotgun (WGS) entry which is preliminary data.</text>
</comment>
<evidence type="ECO:0000313" key="5">
    <source>
        <dbReference type="Proteomes" id="UP000288096"/>
    </source>
</evidence>
<dbReference type="PROSITE" id="PS50801">
    <property type="entry name" value="STAS"/>
    <property type="match status" value="1"/>
</dbReference>
<accession>A0A401G2S7</accession>
<name>A0A401G2S7_9BACT</name>
<dbReference type="Gene3D" id="3.30.750.24">
    <property type="entry name" value="STAS domain"/>
    <property type="match status" value="1"/>
</dbReference>
<sequence length="110" mass="12349">MEIIEEKQGAASVIRISGRLDSNTSPEFEDHVSAAIRNGSHHMILDFEALNYISSAGLRVILKATKDLKRLEGKLMLCAMRDYVREVFEISGFDSFLTIVSTVDEALERM</sequence>
<dbReference type="CDD" id="cd07043">
    <property type="entry name" value="STAS_anti-anti-sigma_factors"/>
    <property type="match status" value="1"/>
</dbReference>